<dbReference type="PANTHER" id="PTHR30026:SF20">
    <property type="entry name" value="OUTER MEMBRANE PROTEIN TOLC"/>
    <property type="match status" value="1"/>
</dbReference>
<comment type="similarity">
    <text evidence="2">Belongs to the outer membrane factor (OMF) (TC 1.B.17) family.</text>
</comment>
<dbReference type="GO" id="GO:0009279">
    <property type="term" value="C:cell outer membrane"/>
    <property type="evidence" value="ECO:0007669"/>
    <property type="project" value="UniProtKB-SubCell"/>
</dbReference>
<evidence type="ECO:0000313" key="9">
    <source>
        <dbReference type="EMBL" id="AER67358.1"/>
    </source>
</evidence>
<comment type="subcellular location">
    <subcellularLocation>
        <location evidence="1">Cell outer membrane</location>
    </subcellularLocation>
</comment>
<sequence>MKRNLAFMALLIVLVMIPSAAKAKEALTLERCIAIALANHPELAEYNAQVKAKEGAVEQNAAQLRPTLSIASNIAEEKNNDYSSVNISVNQLLWDGNQSQKAMEASMAQKYAASCQLERKRQEIVYLVKQAFFETLKAEKALDVANISMAYYEKNLKQAKSYHEAGLAAKSDVTSAQVDLSQAKMELIEAQSNFKEAMANLQNVLGIQSPLSEMEIKDSVQGKELSSLLISNETKTITQVIENRPDIVAQKHYIEAAKHNLDLQARSNNISLSAYADYGLDLSGEDQEDYSLGVELSATLWDGGTLSGKIKEARGELESAIASYRSQVNSALLEIKTSLLELEEERHNVELTSLLVEQAKENLDLALGRYKAEVGSSLEVSKALKDYHEALKEHNEAIYNLRIAEAQLEYAAGLWKGANSK</sequence>
<keyword evidence="5" id="KW-0812">Transmembrane</keyword>
<dbReference type="HOGENOM" id="CLU_012817_10_6_0"/>
<accession>G7V7V4</accession>
<keyword evidence="3" id="KW-0813">Transport</keyword>
<evidence type="ECO:0000313" key="10">
    <source>
        <dbReference type="Proteomes" id="UP000005868"/>
    </source>
</evidence>
<dbReference type="SUPFAM" id="SSF56954">
    <property type="entry name" value="Outer membrane efflux proteins (OEP)"/>
    <property type="match status" value="1"/>
</dbReference>
<proteinExistence type="inferred from homology"/>
<name>G7V7V4_THELD</name>
<dbReference type="Gene3D" id="1.20.1600.10">
    <property type="entry name" value="Outer membrane efflux proteins (OEP)"/>
    <property type="match status" value="1"/>
</dbReference>
<feature type="signal peptide" evidence="8">
    <location>
        <begin position="1"/>
        <end position="23"/>
    </location>
</feature>
<evidence type="ECO:0000256" key="5">
    <source>
        <dbReference type="ARBA" id="ARBA00022692"/>
    </source>
</evidence>
<dbReference type="OrthoDB" id="9772436at2"/>
<dbReference type="InterPro" id="IPR051906">
    <property type="entry name" value="TolC-like"/>
</dbReference>
<keyword evidence="7" id="KW-0998">Cell outer membrane</keyword>
<keyword evidence="6" id="KW-0472">Membrane</keyword>
<organism evidence="9 10">
    <name type="scientific">Thermovirga lienii (strain ATCC BAA-1197 / DSM 17291 / Cas60314)</name>
    <dbReference type="NCBI Taxonomy" id="580340"/>
    <lineage>
        <taxon>Bacteria</taxon>
        <taxon>Thermotogati</taxon>
        <taxon>Synergistota</taxon>
        <taxon>Synergistia</taxon>
        <taxon>Synergistales</taxon>
        <taxon>Thermovirgaceae</taxon>
        <taxon>Thermovirga</taxon>
    </lineage>
</organism>
<dbReference type="PANTHER" id="PTHR30026">
    <property type="entry name" value="OUTER MEMBRANE PROTEIN TOLC"/>
    <property type="match status" value="1"/>
</dbReference>
<dbReference type="STRING" id="580340.Tlie_1636"/>
<protein>
    <submittedName>
        <fullName evidence="9">Outer membrane efflux protein</fullName>
    </submittedName>
</protein>
<keyword evidence="10" id="KW-1185">Reference proteome</keyword>
<gene>
    <name evidence="9" type="ordered locus">Tlie_1636</name>
</gene>
<dbReference type="GO" id="GO:0015288">
    <property type="term" value="F:porin activity"/>
    <property type="evidence" value="ECO:0007669"/>
    <property type="project" value="TreeGrafter"/>
</dbReference>
<dbReference type="Pfam" id="PF02321">
    <property type="entry name" value="OEP"/>
    <property type="match status" value="2"/>
</dbReference>
<keyword evidence="8" id="KW-0732">Signal</keyword>
<dbReference type="GO" id="GO:1990281">
    <property type="term" value="C:efflux pump complex"/>
    <property type="evidence" value="ECO:0007669"/>
    <property type="project" value="TreeGrafter"/>
</dbReference>
<dbReference type="Proteomes" id="UP000005868">
    <property type="component" value="Chromosome"/>
</dbReference>
<evidence type="ECO:0000256" key="7">
    <source>
        <dbReference type="ARBA" id="ARBA00023237"/>
    </source>
</evidence>
<keyword evidence="4" id="KW-1134">Transmembrane beta strand</keyword>
<dbReference type="InterPro" id="IPR003423">
    <property type="entry name" value="OMP_efflux"/>
</dbReference>
<feature type="chain" id="PRO_5003504479" evidence="8">
    <location>
        <begin position="24"/>
        <end position="421"/>
    </location>
</feature>
<dbReference type="EMBL" id="CP003096">
    <property type="protein sequence ID" value="AER67358.1"/>
    <property type="molecule type" value="Genomic_DNA"/>
</dbReference>
<dbReference type="GO" id="GO:0015562">
    <property type="term" value="F:efflux transmembrane transporter activity"/>
    <property type="evidence" value="ECO:0007669"/>
    <property type="project" value="InterPro"/>
</dbReference>
<evidence type="ECO:0000256" key="1">
    <source>
        <dbReference type="ARBA" id="ARBA00004442"/>
    </source>
</evidence>
<dbReference type="KEGG" id="tli:Tlie_1636"/>
<evidence type="ECO:0000256" key="4">
    <source>
        <dbReference type="ARBA" id="ARBA00022452"/>
    </source>
</evidence>
<reference evidence="10" key="1">
    <citation type="submission" date="2011-10" db="EMBL/GenBank/DDBJ databases">
        <title>The complete genome of chromosome of Thermovirga lienii DSM 17291.</title>
        <authorList>
            <consortium name="US DOE Joint Genome Institute (JGI-PGF)"/>
            <person name="Lucas S."/>
            <person name="Copeland A."/>
            <person name="Lapidus A."/>
            <person name="Glavina del Rio T."/>
            <person name="Dalin E."/>
            <person name="Tice H."/>
            <person name="Bruce D."/>
            <person name="Goodwin L."/>
            <person name="Pitluck S."/>
            <person name="Peters L."/>
            <person name="Mikhailova N."/>
            <person name="Saunders E."/>
            <person name="Kyrpides N."/>
            <person name="Mavromatis K."/>
            <person name="Ivanova N."/>
            <person name="Last F.I."/>
            <person name="Brettin T."/>
            <person name="Detter J.C."/>
            <person name="Han C."/>
            <person name="Larimer F."/>
            <person name="Land M."/>
            <person name="Hauser L."/>
            <person name="Markowitz V."/>
            <person name="Cheng J.-F."/>
            <person name="Hugenholtz P."/>
            <person name="Woyke T."/>
            <person name="Wu D."/>
            <person name="Spring S."/>
            <person name="Schroeder M."/>
            <person name="Brambilla E.-M."/>
            <person name="Klenk H.-P."/>
            <person name="Eisen J.A."/>
        </authorList>
    </citation>
    <scope>NUCLEOTIDE SEQUENCE [LARGE SCALE GENOMIC DNA]</scope>
    <source>
        <strain evidence="10">ATCC BAA-1197 / DSM 17291 / Cas60314</strain>
    </source>
</reference>
<evidence type="ECO:0000256" key="3">
    <source>
        <dbReference type="ARBA" id="ARBA00022448"/>
    </source>
</evidence>
<dbReference type="eggNOG" id="COG1538">
    <property type="taxonomic scope" value="Bacteria"/>
</dbReference>
<evidence type="ECO:0000256" key="6">
    <source>
        <dbReference type="ARBA" id="ARBA00023136"/>
    </source>
</evidence>
<reference evidence="9 10" key="2">
    <citation type="journal article" date="2012" name="Stand. Genomic Sci.">
        <title>Genome sequence of the moderately thermophilic, amino-acid-degrading and sulfur-reducing bacterium Thermovirga lienii type strain (Cas60314(T)).</title>
        <authorList>
            <person name="Goker M."/>
            <person name="Saunders E."/>
            <person name="Lapidus A."/>
            <person name="Nolan M."/>
            <person name="Lucas S."/>
            <person name="Hammon N."/>
            <person name="Deshpande S."/>
            <person name="Cheng J.F."/>
            <person name="Han C."/>
            <person name="Tapia R."/>
            <person name="Goodwin L.A."/>
            <person name="Pitluck S."/>
            <person name="Liolios K."/>
            <person name="Mavromatis K."/>
            <person name="Pagani I."/>
            <person name="Ivanova N."/>
            <person name="Mikhailova N."/>
            <person name="Pati A."/>
            <person name="Chen A."/>
            <person name="Palaniappan K."/>
            <person name="Land M."/>
            <person name="Chang Y.J."/>
            <person name="Jeffries C.D."/>
            <person name="Brambilla E.M."/>
            <person name="Rohde M."/>
            <person name="Spring S."/>
            <person name="Detter J.C."/>
            <person name="Woyke T."/>
            <person name="Bristow J."/>
            <person name="Eisen J.A."/>
            <person name="Markowitz V."/>
            <person name="Hugenholtz P."/>
            <person name="Kyrpides N.C."/>
            <person name="Klenk H.P."/>
        </authorList>
    </citation>
    <scope>NUCLEOTIDE SEQUENCE [LARGE SCALE GENOMIC DNA]</scope>
    <source>
        <strain evidence="10">ATCC BAA-1197 / DSM 17291 / Cas60314</strain>
    </source>
</reference>
<evidence type="ECO:0000256" key="8">
    <source>
        <dbReference type="SAM" id="SignalP"/>
    </source>
</evidence>
<evidence type="ECO:0000256" key="2">
    <source>
        <dbReference type="ARBA" id="ARBA00007613"/>
    </source>
</evidence>
<dbReference type="AlphaFoldDB" id="G7V7V4"/>